<keyword evidence="2" id="KW-1185">Reference proteome</keyword>
<name>A0ABD1ZQ02_9MARC</name>
<dbReference type="PANTHER" id="PTHR26312">
    <property type="entry name" value="TETRATRICOPEPTIDE REPEAT PROTEIN 5"/>
    <property type="match status" value="1"/>
</dbReference>
<dbReference type="AlphaFoldDB" id="A0ABD1ZQ02"/>
<dbReference type="Proteomes" id="UP001605036">
    <property type="component" value="Unassembled WGS sequence"/>
</dbReference>
<comment type="caution">
    <text evidence="1">The sequence shown here is derived from an EMBL/GenBank/DDBJ whole genome shotgun (WGS) entry which is preliminary data.</text>
</comment>
<proteinExistence type="predicted"/>
<evidence type="ECO:0000313" key="2">
    <source>
        <dbReference type="Proteomes" id="UP001605036"/>
    </source>
</evidence>
<sequence length="254" mass="28649">MASLQMSSRIAASLLPVYQPGLLSVSCSLKMGQVCVAASREDGNPSMEPSVTLSVRENSWTRFLGMNNRFQDKGKCRTSLMKTEVPLDTAVPSSRLSALEEAALQWSFETDASVGRVECNNRGCRPVYDDEDIVEGRGKEEVEFSSLETRAAVYATRSQTRDMEIRPYINFPSDFAEFLSEVWLEKSYASKYFELALKKNPNDGKTLLQYAEFAWKTLGDLDKADELFTRALEELPHDCDARALYALFLWQSDE</sequence>
<dbReference type="EMBL" id="JBHFFA010000001">
    <property type="protein sequence ID" value="KAL2652204.1"/>
    <property type="molecule type" value="Genomic_DNA"/>
</dbReference>
<dbReference type="PANTHER" id="PTHR26312:SF222">
    <property type="entry name" value="EXPRESSED PROTEIN"/>
    <property type="match status" value="1"/>
</dbReference>
<dbReference type="SUPFAM" id="SSF48452">
    <property type="entry name" value="TPR-like"/>
    <property type="match status" value="1"/>
</dbReference>
<gene>
    <name evidence="1" type="ORF">R1flu_020332</name>
</gene>
<dbReference type="InterPro" id="IPR011990">
    <property type="entry name" value="TPR-like_helical_dom_sf"/>
</dbReference>
<accession>A0ABD1ZQ02</accession>
<dbReference type="Gene3D" id="1.25.40.10">
    <property type="entry name" value="Tetratricopeptide repeat domain"/>
    <property type="match status" value="1"/>
</dbReference>
<organism evidence="1 2">
    <name type="scientific">Riccia fluitans</name>
    <dbReference type="NCBI Taxonomy" id="41844"/>
    <lineage>
        <taxon>Eukaryota</taxon>
        <taxon>Viridiplantae</taxon>
        <taxon>Streptophyta</taxon>
        <taxon>Embryophyta</taxon>
        <taxon>Marchantiophyta</taxon>
        <taxon>Marchantiopsida</taxon>
        <taxon>Marchantiidae</taxon>
        <taxon>Marchantiales</taxon>
        <taxon>Ricciaceae</taxon>
        <taxon>Riccia</taxon>
    </lineage>
</organism>
<reference evidence="1 2" key="1">
    <citation type="submission" date="2024-09" db="EMBL/GenBank/DDBJ databases">
        <title>Chromosome-scale assembly of Riccia fluitans.</title>
        <authorList>
            <person name="Paukszto L."/>
            <person name="Sawicki J."/>
            <person name="Karawczyk K."/>
            <person name="Piernik-Szablinska J."/>
            <person name="Szczecinska M."/>
            <person name="Mazdziarz M."/>
        </authorList>
    </citation>
    <scope>NUCLEOTIDE SEQUENCE [LARGE SCALE GENOMIC DNA]</scope>
    <source>
        <strain evidence="1">Rf_01</strain>
        <tissue evidence="1">Aerial parts of the thallus</tissue>
    </source>
</reference>
<protein>
    <submittedName>
        <fullName evidence="1">Uncharacterized protein</fullName>
    </submittedName>
</protein>
<evidence type="ECO:0000313" key="1">
    <source>
        <dbReference type="EMBL" id="KAL2652204.1"/>
    </source>
</evidence>